<dbReference type="EMBL" id="GL376585">
    <property type="status" value="NOT_ANNOTATED_CDS"/>
    <property type="molecule type" value="Genomic_DNA"/>
</dbReference>
<dbReference type="InterPro" id="IPR028784">
    <property type="entry name" value="BBS1"/>
</dbReference>
<dbReference type="GO" id="GO:1905515">
    <property type="term" value="P:non-motile cilium assembly"/>
    <property type="evidence" value="ECO:0007669"/>
    <property type="project" value="InterPro"/>
</dbReference>
<dbReference type="eggNOG" id="ENOG502QS2X">
    <property type="taxonomic scope" value="Eukaryota"/>
</dbReference>
<dbReference type="HOGENOM" id="CLU_2311775_0_0_1"/>
<dbReference type="GO" id="GO:0005113">
    <property type="term" value="F:patched binding"/>
    <property type="evidence" value="ECO:0007669"/>
    <property type="project" value="TreeGrafter"/>
</dbReference>
<dbReference type="AlphaFoldDB" id="K3WRX5"/>
<dbReference type="InParanoid" id="K3WRX5"/>
<dbReference type="Pfam" id="PF14779">
    <property type="entry name" value="BBS1"/>
    <property type="match status" value="1"/>
</dbReference>
<dbReference type="STRING" id="431595.K3WRX5"/>
<reference evidence="3" key="3">
    <citation type="submission" date="2015-02" db="UniProtKB">
        <authorList>
            <consortium name="EnsemblProtists"/>
        </authorList>
    </citation>
    <scope>IDENTIFICATION</scope>
    <source>
        <strain evidence="3">DAOM BR144</strain>
    </source>
</reference>
<dbReference type="GO" id="GO:0005930">
    <property type="term" value="C:axoneme"/>
    <property type="evidence" value="ECO:0007669"/>
    <property type="project" value="TreeGrafter"/>
</dbReference>
<accession>K3WRX5</accession>
<dbReference type="GO" id="GO:0005815">
    <property type="term" value="C:microtubule organizing center"/>
    <property type="evidence" value="ECO:0007669"/>
    <property type="project" value="TreeGrafter"/>
</dbReference>
<dbReference type="PANTHER" id="PTHR20870:SF0">
    <property type="entry name" value="BARDET-BIEDL SYNDROME 1 PROTEIN"/>
    <property type="match status" value="1"/>
</dbReference>
<protein>
    <recommendedName>
        <fullName evidence="2">Bardet-Biedl syndrome 1 N-terminal domain-containing protein</fullName>
    </recommendedName>
</protein>
<dbReference type="VEuPathDB" id="FungiDB:PYU1_G007703"/>
<evidence type="ECO:0000313" key="3">
    <source>
        <dbReference type="EnsemblProtists" id="PYU1_T007719"/>
    </source>
</evidence>
<reference evidence="4" key="2">
    <citation type="submission" date="2010-04" db="EMBL/GenBank/DDBJ databases">
        <authorList>
            <person name="Buell R."/>
            <person name="Hamilton J."/>
            <person name="Hostetler J."/>
        </authorList>
    </citation>
    <scope>NUCLEOTIDE SEQUENCE [LARGE SCALE GENOMIC DNA]</scope>
    <source>
        <strain evidence="4">DAOM:BR144</strain>
    </source>
</reference>
<dbReference type="GO" id="GO:0061512">
    <property type="term" value="P:protein localization to cilium"/>
    <property type="evidence" value="ECO:0007669"/>
    <property type="project" value="TreeGrafter"/>
</dbReference>
<evidence type="ECO:0000256" key="1">
    <source>
        <dbReference type="SAM" id="MobiDB-lite"/>
    </source>
</evidence>
<name>K3WRX5_GLOUD</name>
<proteinExistence type="predicted"/>
<keyword evidence="4" id="KW-1185">Reference proteome</keyword>
<reference evidence="4" key="1">
    <citation type="journal article" date="2010" name="Genome Biol.">
        <title>Genome sequence of the necrotrophic plant pathogen Pythium ultimum reveals original pathogenicity mechanisms and effector repertoire.</title>
        <authorList>
            <person name="Levesque C.A."/>
            <person name="Brouwer H."/>
            <person name="Cano L."/>
            <person name="Hamilton J.P."/>
            <person name="Holt C."/>
            <person name="Huitema E."/>
            <person name="Raffaele S."/>
            <person name="Robideau G.P."/>
            <person name="Thines M."/>
            <person name="Win J."/>
            <person name="Zerillo M.M."/>
            <person name="Beakes G.W."/>
            <person name="Boore J.L."/>
            <person name="Busam D."/>
            <person name="Dumas B."/>
            <person name="Ferriera S."/>
            <person name="Fuerstenberg S.I."/>
            <person name="Gachon C.M."/>
            <person name="Gaulin E."/>
            <person name="Govers F."/>
            <person name="Grenville-Briggs L."/>
            <person name="Horner N."/>
            <person name="Hostetler J."/>
            <person name="Jiang R.H."/>
            <person name="Johnson J."/>
            <person name="Krajaejun T."/>
            <person name="Lin H."/>
            <person name="Meijer H.J."/>
            <person name="Moore B."/>
            <person name="Morris P."/>
            <person name="Phuntmart V."/>
            <person name="Puiu D."/>
            <person name="Shetty J."/>
            <person name="Stajich J.E."/>
            <person name="Tripathy S."/>
            <person name="Wawra S."/>
            <person name="van West P."/>
            <person name="Whitty B.R."/>
            <person name="Coutinho P.M."/>
            <person name="Henrissat B."/>
            <person name="Martin F."/>
            <person name="Thomas P.D."/>
            <person name="Tyler B.M."/>
            <person name="De Vries R.P."/>
            <person name="Kamoun S."/>
            <person name="Yandell M."/>
            <person name="Tisserat N."/>
            <person name="Buell C.R."/>
        </authorList>
    </citation>
    <scope>NUCLEOTIDE SEQUENCE</scope>
    <source>
        <strain evidence="4">DAOM:BR144</strain>
    </source>
</reference>
<evidence type="ECO:0000313" key="4">
    <source>
        <dbReference type="Proteomes" id="UP000019132"/>
    </source>
</evidence>
<dbReference type="GO" id="GO:0034464">
    <property type="term" value="C:BBSome"/>
    <property type="evidence" value="ECO:0007669"/>
    <property type="project" value="InterPro"/>
</dbReference>
<organism evidence="3 4">
    <name type="scientific">Globisporangium ultimum (strain ATCC 200006 / CBS 805.95 / DAOM BR144)</name>
    <name type="common">Pythium ultimum</name>
    <dbReference type="NCBI Taxonomy" id="431595"/>
    <lineage>
        <taxon>Eukaryota</taxon>
        <taxon>Sar</taxon>
        <taxon>Stramenopiles</taxon>
        <taxon>Oomycota</taxon>
        <taxon>Peronosporomycetes</taxon>
        <taxon>Pythiales</taxon>
        <taxon>Pythiaceae</taxon>
        <taxon>Globisporangium</taxon>
    </lineage>
</organism>
<feature type="domain" description="Bardet-Biedl syndrome 1 N-terminal" evidence="2">
    <location>
        <begin position="24"/>
        <end position="90"/>
    </location>
</feature>
<dbReference type="PANTHER" id="PTHR20870">
    <property type="entry name" value="BARDET-BIEDL SYNDROME 1 PROTEIN"/>
    <property type="match status" value="1"/>
</dbReference>
<feature type="region of interest" description="Disordered" evidence="1">
    <location>
        <begin position="1"/>
        <end position="21"/>
    </location>
</feature>
<dbReference type="GO" id="GO:0005119">
    <property type="term" value="F:smoothened binding"/>
    <property type="evidence" value="ECO:0007669"/>
    <property type="project" value="TreeGrafter"/>
</dbReference>
<dbReference type="EnsemblProtists" id="PYU1_T007719">
    <property type="protein sequence ID" value="PYU1_T007719"/>
    <property type="gene ID" value="PYU1_G007703"/>
</dbReference>
<evidence type="ECO:0000259" key="2">
    <source>
        <dbReference type="Pfam" id="PF14779"/>
    </source>
</evidence>
<dbReference type="InterPro" id="IPR032728">
    <property type="entry name" value="BBS1_N"/>
</dbReference>
<dbReference type="Proteomes" id="UP000019132">
    <property type="component" value="Unassembled WGS sequence"/>
</dbReference>
<sequence>MSDENEKEAVAPMEAAKKPQKSPWLSAYHNSVAGIKAFSSCIKLVDVYGDGDSKLIVADADKRLKMYKGSSLYGEQAILGVPSALSYFYSGIQSLMYYFK</sequence>